<dbReference type="AlphaFoldDB" id="A0A1M6CTL2"/>
<dbReference type="Pfam" id="PF03929">
    <property type="entry name" value="PepSY_TM"/>
    <property type="match status" value="1"/>
</dbReference>
<name>A0A1M6CTL2_9FLAO</name>
<keyword evidence="3" id="KW-1185">Reference proteome</keyword>
<dbReference type="EMBL" id="FQYP01000002">
    <property type="protein sequence ID" value="SHI64289.1"/>
    <property type="molecule type" value="Genomic_DNA"/>
</dbReference>
<dbReference type="OrthoDB" id="9806195at2"/>
<reference evidence="3" key="1">
    <citation type="submission" date="2016-11" db="EMBL/GenBank/DDBJ databases">
        <authorList>
            <person name="Varghese N."/>
            <person name="Submissions S."/>
        </authorList>
    </citation>
    <scope>NUCLEOTIDE SEQUENCE [LARGE SCALE GENOMIC DNA]</scope>
    <source>
        <strain evidence="3">DSM 22623</strain>
    </source>
</reference>
<dbReference type="STRING" id="570521.SAMN04488508_102271"/>
<organism evidence="2 3">
    <name type="scientific">Aquimarina spongiae</name>
    <dbReference type="NCBI Taxonomy" id="570521"/>
    <lineage>
        <taxon>Bacteria</taxon>
        <taxon>Pseudomonadati</taxon>
        <taxon>Bacteroidota</taxon>
        <taxon>Flavobacteriia</taxon>
        <taxon>Flavobacteriales</taxon>
        <taxon>Flavobacteriaceae</taxon>
        <taxon>Aquimarina</taxon>
    </lineage>
</organism>
<protein>
    <submittedName>
        <fullName evidence="2">PepSY-associated TM region</fullName>
    </submittedName>
</protein>
<feature type="transmembrane region" description="Helical" evidence="1">
    <location>
        <begin position="16"/>
        <end position="37"/>
    </location>
</feature>
<dbReference type="InterPro" id="IPR005625">
    <property type="entry name" value="PepSY-ass_TM"/>
</dbReference>
<sequence length="245" mass="28814">MKKREIVRATRKWHRYLGLILGLQFLMWTIGGLYFSWTNIDEIRGDNLKNSAQKIPYHLDYVPPQLFLKDHITERDSLISLELSTILQQPIYRIQYGNSKQKQVLLVDAITGKKRKELTKEEAIAVAKEKLNVTAELTEVEYITETGNHHEYRGRPLPAYAITFDQPANTTVYVSVDYGNVQTFRNNQWRVFDFFWMLHTMDYQERDNFNNLLLRAFSLFGLFTIFSGFLLYGLTSKTLNKRKKS</sequence>
<evidence type="ECO:0000313" key="2">
    <source>
        <dbReference type="EMBL" id="SHI64289.1"/>
    </source>
</evidence>
<keyword evidence="1" id="KW-0812">Transmembrane</keyword>
<gene>
    <name evidence="2" type="ORF">SAMN04488508_102271</name>
</gene>
<evidence type="ECO:0000256" key="1">
    <source>
        <dbReference type="SAM" id="Phobius"/>
    </source>
</evidence>
<dbReference type="RefSeq" id="WP_073314934.1">
    <property type="nucleotide sequence ID" value="NZ_FQYP01000002.1"/>
</dbReference>
<dbReference type="Proteomes" id="UP000184432">
    <property type="component" value="Unassembled WGS sequence"/>
</dbReference>
<keyword evidence="1" id="KW-0472">Membrane</keyword>
<proteinExistence type="predicted"/>
<feature type="transmembrane region" description="Helical" evidence="1">
    <location>
        <begin position="212"/>
        <end position="234"/>
    </location>
</feature>
<keyword evidence="1" id="KW-1133">Transmembrane helix</keyword>
<accession>A0A1M6CTL2</accession>
<evidence type="ECO:0000313" key="3">
    <source>
        <dbReference type="Proteomes" id="UP000184432"/>
    </source>
</evidence>